<gene>
    <name evidence="2" type="ORF">PIB30_022834</name>
</gene>
<organism evidence="2 3">
    <name type="scientific">Stylosanthes scabra</name>
    <dbReference type="NCBI Taxonomy" id="79078"/>
    <lineage>
        <taxon>Eukaryota</taxon>
        <taxon>Viridiplantae</taxon>
        <taxon>Streptophyta</taxon>
        <taxon>Embryophyta</taxon>
        <taxon>Tracheophyta</taxon>
        <taxon>Spermatophyta</taxon>
        <taxon>Magnoliopsida</taxon>
        <taxon>eudicotyledons</taxon>
        <taxon>Gunneridae</taxon>
        <taxon>Pentapetalae</taxon>
        <taxon>rosids</taxon>
        <taxon>fabids</taxon>
        <taxon>Fabales</taxon>
        <taxon>Fabaceae</taxon>
        <taxon>Papilionoideae</taxon>
        <taxon>50 kb inversion clade</taxon>
        <taxon>dalbergioids sensu lato</taxon>
        <taxon>Dalbergieae</taxon>
        <taxon>Pterocarpus clade</taxon>
        <taxon>Stylosanthes</taxon>
    </lineage>
</organism>
<reference evidence="2 3" key="1">
    <citation type="journal article" date="2023" name="Plants (Basel)">
        <title>Bridging the Gap: Combining Genomics and Transcriptomics Approaches to Understand Stylosanthes scabra, an Orphan Legume from the Brazilian Caatinga.</title>
        <authorList>
            <person name="Ferreira-Neto J.R.C."/>
            <person name="da Silva M.D."/>
            <person name="Binneck E."/>
            <person name="de Melo N.F."/>
            <person name="da Silva R.H."/>
            <person name="de Melo A.L.T.M."/>
            <person name="Pandolfi V."/>
            <person name="Bustamante F.O."/>
            <person name="Brasileiro-Vidal A.C."/>
            <person name="Benko-Iseppon A.M."/>
        </authorList>
    </citation>
    <scope>NUCLEOTIDE SEQUENCE [LARGE SCALE GENOMIC DNA]</scope>
    <source>
        <tissue evidence="2">Leaves</tissue>
    </source>
</reference>
<evidence type="ECO:0000313" key="3">
    <source>
        <dbReference type="Proteomes" id="UP001341840"/>
    </source>
</evidence>
<evidence type="ECO:0000256" key="1">
    <source>
        <dbReference type="SAM" id="MobiDB-lite"/>
    </source>
</evidence>
<feature type="region of interest" description="Disordered" evidence="1">
    <location>
        <begin position="1"/>
        <end position="34"/>
    </location>
</feature>
<protein>
    <submittedName>
        <fullName evidence="2">Uncharacterized protein</fullName>
    </submittedName>
</protein>
<proteinExistence type="predicted"/>
<dbReference type="EMBL" id="JASCZI010181321">
    <property type="protein sequence ID" value="MED6181805.1"/>
    <property type="molecule type" value="Genomic_DNA"/>
</dbReference>
<sequence length="67" mass="7417">MPPRYSSDLDEERDFDEWREGDRDDEGGSGASAGLDVLDGLVGKEFLEVVLVTVRQRSLSSSPAFRV</sequence>
<evidence type="ECO:0000313" key="2">
    <source>
        <dbReference type="EMBL" id="MED6181805.1"/>
    </source>
</evidence>
<keyword evidence="3" id="KW-1185">Reference proteome</keyword>
<name>A0ABU6WB59_9FABA</name>
<dbReference type="Proteomes" id="UP001341840">
    <property type="component" value="Unassembled WGS sequence"/>
</dbReference>
<comment type="caution">
    <text evidence="2">The sequence shown here is derived from an EMBL/GenBank/DDBJ whole genome shotgun (WGS) entry which is preliminary data.</text>
</comment>
<accession>A0ABU6WB59</accession>